<feature type="signal peptide" evidence="1">
    <location>
        <begin position="1"/>
        <end position="21"/>
    </location>
</feature>
<evidence type="ECO:0000256" key="1">
    <source>
        <dbReference type="SAM" id="SignalP"/>
    </source>
</evidence>
<accession>A0A7E4VMU9</accession>
<feature type="chain" id="PRO_5028797330" evidence="1">
    <location>
        <begin position="22"/>
        <end position="76"/>
    </location>
</feature>
<proteinExistence type="predicted"/>
<dbReference type="WBParaSite" id="Pan_g23118.t1">
    <property type="protein sequence ID" value="Pan_g23118.t1"/>
    <property type="gene ID" value="Pan_g23118"/>
</dbReference>
<evidence type="ECO:0000313" key="2">
    <source>
        <dbReference type="Proteomes" id="UP000492821"/>
    </source>
</evidence>
<name>A0A7E4VMU9_PANRE</name>
<reference evidence="3" key="2">
    <citation type="submission" date="2020-10" db="UniProtKB">
        <authorList>
            <consortium name="WormBaseParasite"/>
        </authorList>
    </citation>
    <scope>IDENTIFICATION</scope>
</reference>
<keyword evidence="2" id="KW-1185">Reference proteome</keyword>
<reference evidence="2" key="1">
    <citation type="journal article" date="2013" name="Genetics">
        <title>The draft genome and transcriptome of Panagrellus redivivus are shaped by the harsh demands of a free-living lifestyle.</title>
        <authorList>
            <person name="Srinivasan J."/>
            <person name="Dillman A.R."/>
            <person name="Macchietto M.G."/>
            <person name="Heikkinen L."/>
            <person name="Lakso M."/>
            <person name="Fracchia K.M."/>
            <person name="Antoshechkin I."/>
            <person name="Mortazavi A."/>
            <person name="Wong G."/>
            <person name="Sternberg P.W."/>
        </authorList>
    </citation>
    <scope>NUCLEOTIDE SEQUENCE [LARGE SCALE GENOMIC DNA]</scope>
    <source>
        <strain evidence="2">MT8872</strain>
    </source>
</reference>
<protein>
    <submittedName>
        <fullName evidence="3">Uncharacterized protein</fullName>
    </submittedName>
</protein>
<keyword evidence="1" id="KW-0732">Signal</keyword>
<dbReference type="AlphaFoldDB" id="A0A7E4VMU9"/>
<sequence length="76" mass="8581">MYLDQTLIVILICVRLSLTQAIENAKEVEGGVELLQLGPIELIIPEKLSFTLKCQGEFEGDFYICYAAETIMKNQK</sequence>
<organism evidence="2 3">
    <name type="scientific">Panagrellus redivivus</name>
    <name type="common">Microworm</name>
    <dbReference type="NCBI Taxonomy" id="6233"/>
    <lineage>
        <taxon>Eukaryota</taxon>
        <taxon>Metazoa</taxon>
        <taxon>Ecdysozoa</taxon>
        <taxon>Nematoda</taxon>
        <taxon>Chromadorea</taxon>
        <taxon>Rhabditida</taxon>
        <taxon>Tylenchina</taxon>
        <taxon>Panagrolaimomorpha</taxon>
        <taxon>Panagrolaimoidea</taxon>
        <taxon>Panagrolaimidae</taxon>
        <taxon>Panagrellus</taxon>
    </lineage>
</organism>
<dbReference type="Proteomes" id="UP000492821">
    <property type="component" value="Unassembled WGS sequence"/>
</dbReference>
<evidence type="ECO:0000313" key="3">
    <source>
        <dbReference type="WBParaSite" id="Pan_g23118.t1"/>
    </source>
</evidence>